<dbReference type="AlphaFoldDB" id="D8IWR7"/>
<evidence type="ECO:0000256" key="12">
    <source>
        <dbReference type="RuleBase" id="RU003357"/>
    </source>
</evidence>
<feature type="domain" description="TonB-dependent receptor-like beta-barrel" evidence="13">
    <location>
        <begin position="243"/>
        <end position="664"/>
    </location>
</feature>
<keyword evidence="6" id="KW-0732">Signal</keyword>
<evidence type="ECO:0000256" key="5">
    <source>
        <dbReference type="ARBA" id="ARBA00022692"/>
    </source>
</evidence>
<evidence type="ECO:0000313" key="16">
    <source>
        <dbReference type="Proteomes" id="UP000000329"/>
    </source>
</evidence>
<evidence type="ECO:0000256" key="2">
    <source>
        <dbReference type="ARBA" id="ARBA00009810"/>
    </source>
</evidence>
<dbReference type="GO" id="GO:0009279">
    <property type="term" value="C:cell outer membrane"/>
    <property type="evidence" value="ECO:0007669"/>
    <property type="project" value="UniProtKB-SubCell"/>
</dbReference>
<dbReference type="PROSITE" id="PS52016">
    <property type="entry name" value="TONB_DEPENDENT_REC_3"/>
    <property type="match status" value="1"/>
</dbReference>
<dbReference type="PANTHER" id="PTHR30069">
    <property type="entry name" value="TONB-DEPENDENT OUTER MEMBRANE RECEPTOR"/>
    <property type="match status" value="1"/>
</dbReference>
<dbReference type="PANTHER" id="PTHR30069:SF29">
    <property type="entry name" value="HEMOGLOBIN AND HEMOGLOBIN-HAPTOGLOBIN-BINDING PROTEIN 1-RELATED"/>
    <property type="match status" value="1"/>
</dbReference>
<dbReference type="Pfam" id="PF00593">
    <property type="entry name" value="TonB_dep_Rec_b-barrel"/>
    <property type="match status" value="1"/>
</dbReference>
<dbReference type="STRING" id="757424.Hsero_4488"/>
<dbReference type="InterPro" id="IPR039426">
    <property type="entry name" value="TonB-dep_rcpt-like"/>
</dbReference>
<comment type="subcellular location">
    <subcellularLocation>
        <location evidence="1 11">Cell outer membrane</location>
        <topology evidence="1 11">Multi-pass membrane protein</topology>
    </subcellularLocation>
</comment>
<dbReference type="InterPro" id="IPR012910">
    <property type="entry name" value="Plug_dom"/>
</dbReference>
<dbReference type="GO" id="GO:0044718">
    <property type="term" value="P:siderophore transmembrane transport"/>
    <property type="evidence" value="ECO:0007669"/>
    <property type="project" value="TreeGrafter"/>
</dbReference>
<evidence type="ECO:0000256" key="9">
    <source>
        <dbReference type="ARBA" id="ARBA00023170"/>
    </source>
</evidence>
<dbReference type="CDD" id="cd01347">
    <property type="entry name" value="ligand_gated_channel"/>
    <property type="match status" value="1"/>
</dbReference>
<dbReference type="Gene3D" id="2.170.130.10">
    <property type="entry name" value="TonB-dependent receptor, plug domain"/>
    <property type="match status" value="1"/>
</dbReference>
<evidence type="ECO:0000256" key="8">
    <source>
        <dbReference type="ARBA" id="ARBA00023136"/>
    </source>
</evidence>
<evidence type="ECO:0000256" key="7">
    <source>
        <dbReference type="ARBA" id="ARBA00023077"/>
    </source>
</evidence>
<keyword evidence="9 15" id="KW-0675">Receptor</keyword>
<dbReference type="InterPro" id="IPR036942">
    <property type="entry name" value="Beta-barrel_TonB_sf"/>
</dbReference>
<keyword evidence="5 11" id="KW-0812">Transmembrane</keyword>
<keyword evidence="4 11" id="KW-1134">Transmembrane beta strand</keyword>
<evidence type="ECO:0000259" key="14">
    <source>
        <dbReference type="Pfam" id="PF07715"/>
    </source>
</evidence>
<evidence type="ECO:0000256" key="10">
    <source>
        <dbReference type="ARBA" id="ARBA00023237"/>
    </source>
</evidence>
<comment type="similarity">
    <text evidence="2 11 12">Belongs to the TonB-dependent receptor family.</text>
</comment>
<dbReference type="Gene3D" id="2.40.170.20">
    <property type="entry name" value="TonB-dependent receptor, beta-barrel domain"/>
    <property type="match status" value="1"/>
</dbReference>
<feature type="domain" description="TonB-dependent receptor plug" evidence="14">
    <location>
        <begin position="71"/>
        <end position="180"/>
    </location>
</feature>
<evidence type="ECO:0000259" key="13">
    <source>
        <dbReference type="Pfam" id="PF00593"/>
    </source>
</evidence>
<evidence type="ECO:0000256" key="4">
    <source>
        <dbReference type="ARBA" id="ARBA00022452"/>
    </source>
</evidence>
<proteinExistence type="inferred from homology"/>
<dbReference type="eggNOG" id="COG4206">
    <property type="taxonomic scope" value="Bacteria"/>
</dbReference>
<sequence>MTSVAARRRRARRPDHLHRVRPLVRATALGGLLAFSAVPDALAQSTASSEDAALTLGTVEVSGRRSGPLQLRNVLTSVDLIGADRLQQQQVLYNWELFAQSPGVMLTQFRQGNESGKLSFRGFNGEGEVNAVKLLIDGVPSNDNAGGMPFLGTLFPLDMAGIEVVRGTNDARYGLHNIAGNVNILTRQGGNYDEARLTYGSFNTRQVQVAKGVENGNWSQNYFLGYEKSDGYREHAQAENIAFSGKWFYTSDDGRYRTGLSIRHANAYAQEPGYLTAEDARANPRTSYAYAQSDGGNRQLDQVSLHFDGDIDDQLAVGAKLYLNRVRDQRWLRYSSTTSQQERLIDETHYGLMTTATYRPQWKALEGMNDLALEGGFNVERQEDQSPRFNTVNKVRVTQTRDHHFTFDTFGAYLQAVIKPVESFKIIPGYRVDKVGGSFSDPSRGVRYGIQDYGVIRQPKLSVVYAPIKQASLYANWGRTFQVGAGAAAYKSNNNDLRPSINDGWESGVKFTPVEWLDGRLAWWEQRASDEVKRRLNDPTGDSENVGRTKRSGVDLQLNLRAGKRTTMWLAYSRQRSEIITPDPTAPATIGKEIDHVPRYLFSGGVDYQATDYLKLSTSLNGQGSYYLTTANTGGKFGGYTLVDASASYQVSPTLALELQVKNLANRYYEYVWINDQTRHAPGDGRAAYLSAKLTY</sequence>
<dbReference type="EMBL" id="CP002039">
    <property type="protein sequence ID" value="ADJ65954.1"/>
    <property type="molecule type" value="Genomic_DNA"/>
</dbReference>
<dbReference type="SUPFAM" id="SSF56935">
    <property type="entry name" value="Porins"/>
    <property type="match status" value="1"/>
</dbReference>
<evidence type="ECO:0000256" key="1">
    <source>
        <dbReference type="ARBA" id="ARBA00004571"/>
    </source>
</evidence>
<accession>D8IWR7</accession>
<keyword evidence="3 11" id="KW-0813">Transport</keyword>
<gene>
    <name evidence="15" type="primary">cirA</name>
    <name evidence="15" type="ordered locus">Hsero_4488</name>
</gene>
<evidence type="ECO:0000256" key="3">
    <source>
        <dbReference type="ARBA" id="ARBA00022448"/>
    </source>
</evidence>
<dbReference type="Pfam" id="PF07715">
    <property type="entry name" value="Plug"/>
    <property type="match status" value="1"/>
</dbReference>
<keyword evidence="8 11" id="KW-0472">Membrane</keyword>
<protein>
    <submittedName>
        <fullName evidence="15">TonB-dependent siderophore receptor protein</fullName>
    </submittedName>
</protein>
<dbReference type="InterPro" id="IPR000531">
    <property type="entry name" value="Beta-barrel_TonB"/>
</dbReference>
<dbReference type="GO" id="GO:0015344">
    <property type="term" value="F:siderophore uptake transmembrane transporter activity"/>
    <property type="evidence" value="ECO:0007669"/>
    <property type="project" value="TreeGrafter"/>
</dbReference>
<dbReference type="KEGG" id="hse:Hsero_4488"/>
<evidence type="ECO:0000313" key="15">
    <source>
        <dbReference type="EMBL" id="ADJ65954.1"/>
    </source>
</evidence>
<dbReference type="Proteomes" id="UP000000329">
    <property type="component" value="Chromosome"/>
</dbReference>
<organism evidence="15 16">
    <name type="scientific">Herbaspirillum seropedicae (strain SmR1)</name>
    <dbReference type="NCBI Taxonomy" id="757424"/>
    <lineage>
        <taxon>Bacteria</taxon>
        <taxon>Pseudomonadati</taxon>
        <taxon>Pseudomonadota</taxon>
        <taxon>Betaproteobacteria</taxon>
        <taxon>Burkholderiales</taxon>
        <taxon>Oxalobacteraceae</taxon>
        <taxon>Herbaspirillum</taxon>
    </lineage>
</organism>
<reference evidence="15 16" key="1">
    <citation type="submission" date="2010-04" db="EMBL/GenBank/DDBJ databases">
        <title>The genome of Herbaspirillum seropedicae SmR1, an endophytic, nitrogen-fixing, plant-growth promoting beta-Proteobacteria.</title>
        <authorList>
            <person name="Pedrosa F.O."/>
            <person name="Monteiro R.A."/>
            <person name="Wassem R."/>
            <person name="Cruz L.M."/>
            <person name="Ayub R.A."/>
            <person name="Colauto N.B."/>
            <person name="Fernandez M.A."/>
            <person name="Fungaro M.H.P."/>
            <person name="Grisard E.C."/>
            <person name="Hungria M."/>
            <person name="Madeira H.M.F."/>
            <person name="Nodari R.O."/>
            <person name="Osaku C.A."/>
            <person name="Petzl-Erler M.L."/>
            <person name="Terenzi H."/>
            <person name="Vieira L.G.E."/>
            <person name="Almeida M.I.M."/>
            <person name="Alves L.R."/>
            <person name="Arantes O.M.N."/>
            <person name="Balsanelli E."/>
            <person name="Barcellos F.G."/>
            <person name="Baura V.A."/>
            <person name="Binde D.R."/>
            <person name="Campo R.J."/>
            <person name="Chubatsu L.S."/>
            <person name="Chueire L.M.O."/>
            <person name="Ciferri R.R."/>
            <person name="Correa L.C."/>
            <person name="da Conceicao Silva J.L."/>
            <person name="Dabul A.N.G."/>
            <person name="Dambros B.P."/>
            <person name="Faoro H."/>
            <person name="Favetti A."/>
            <person name="Friedermann G."/>
            <person name="Furlaneto M.C."/>
            <person name="Gasques L.S."/>
            <person name="Gimenes C.C.T."/>
            <person name="Gioppo N.M.R."/>
            <person name="Glienke-Blanco C."/>
            <person name="Godoy L.P."/>
            <person name="Guerra M.P."/>
            <person name="Karp S."/>
            <person name="Kava-Cordeiro V."/>
            <person name="Margarido V.P."/>
            <person name="Mathioni S.M."/>
            <person name="Menck-Soares M.A."/>
            <person name="Murace N.K."/>
            <person name="Nicolas M.F."/>
            <person name="Oliveira C.E.C."/>
            <person name="Pagnan N.A.B."/>
            <person name="Pamphile J.A."/>
            <person name="Patussi E.V."/>
            <person name="Pereira L.F.P."/>
            <person name="Pereira-Ferrari L."/>
            <person name="Pinto F.G.S."/>
            <person name="Precoma C."/>
            <person name="Prioli A.J."/>
            <person name="Prioli S.M.A.P."/>
            <person name="Raittz R.T."/>
            <person name="Ramos H.J.O."/>
            <person name="Ribeiro E.M.S.F."/>
            <person name="Rigo L.U."/>
            <person name="Rocha C.L.M.S.C."/>
            <person name="Rocha S.N."/>
            <person name="Santos K."/>
            <person name="Satori D."/>
            <person name="Silva A.G."/>
            <person name="Simao R.C.G."/>
            <person name="Soares M.A.M."/>
            <person name="Souza E.M."/>
            <person name="Steffens M.B.R."/>
            <person name="Steindel M."/>
            <person name="Tadra-Sfeir M.Z."/>
            <person name="Takahashi E.K."/>
            <person name="Torres R.A."/>
            <person name="Valle J.S."/>
            <person name="Vernal J.I."/>
            <person name="Vilas-Boas L.A."/>
            <person name="Watanabe M.A.E."/>
            <person name="Weiss V.A."/>
            <person name="Yates M.A."/>
            <person name="Souza E.M."/>
        </authorList>
    </citation>
    <scope>NUCLEOTIDE SEQUENCE [LARGE SCALE GENOMIC DNA]</scope>
    <source>
        <strain evidence="15 16">SmR1</strain>
    </source>
</reference>
<evidence type="ECO:0000256" key="6">
    <source>
        <dbReference type="ARBA" id="ARBA00022729"/>
    </source>
</evidence>
<name>D8IWR7_HERSS</name>
<dbReference type="HOGENOM" id="CLU_008287_17_1_4"/>
<evidence type="ECO:0000256" key="11">
    <source>
        <dbReference type="PROSITE-ProRule" id="PRU01360"/>
    </source>
</evidence>
<dbReference type="RefSeq" id="WP_013236407.1">
    <property type="nucleotide sequence ID" value="NC_014323.1"/>
</dbReference>
<keyword evidence="10 11" id="KW-0998">Cell outer membrane</keyword>
<keyword evidence="16" id="KW-1185">Reference proteome</keyword>
<keyword evidence="7 12" id="KW-0798">TonB box</keyword>
<dbReference type="GeneID" id="29391035"/>
<dbReference type="InterPro" id="IPR037066">
    <property type="entry name" value="Plug_dom_sf"/>
</dbReference>